<dbReference type="InterPro" id="IPR050490">
    <property type="entry name" value="Bact_solute-bd_prot1"/>
</dbReference>
<dbReference type="SUPFAM" id="SSF53850">
    <property type="entry name" value="Periplasmic binding protein-like II"/>
    <property type="match status" value="1"/>
</dbReference>
<evidence type="ECO:0000313" key="1">
    <source>
        <dbReference type="EMBL" id="CAA9354107.1"/>
    </source>
</evidence>
<dbReference type="Pfam" id="PF01547">
    <property type="entry name" value="SBP_bac_1"/>
    <property type="match status" value="1"/>
</dbReference>
<organism evidence="1">
    <name type="scientific">uncultured Chloroflexia bacterium</name>
    <dbReference type="NCBI Taxonomy" id="1672391"/>
    <lineage>
        <taxon>Bacteria</taxon>
        <taxon>Bacillati</taxon>
        <taxon>Chloroflexota</taxon>
        <taxon>Chloroflexia</taxon>
        <taxon>environmental samples</taxon>
    </lineage>
</organism>
<dbReference type="PROSITE" id="PS51318">
    <property type="entry name" value="TAT"/>
    <property type="match status" value="1"/>
</dbReference>
<dbReference type="InterPro" id="IPR006311">
    <property type="entry name" value="TAT_signal"/>
</dbReference>
<sequence>MYRQHKVSRRRLLRNVSLTAGSAAVIGAPSHTWASGGTATFNINVAQAVREVSFMSIGSLQEQEMYQRAIEAAQQEALNDLNIKINWQAAPSNDWERIMTLFAAGEASDIQRIDDDRVYLLALENKIHQLDPWILDPEIGMDRALYYPRSFSSLAIEGYQFGVIPASSANVVYYNVDHFEQAGLAAPTSWNDAWTLEVFIENVRKLAEVSGAYGVAFPSNVITPIMYGAGGTALTEDQTACGFDGAEVEQALDQFVRLVVDEEIANRPEEVPLEMFNSGLASMMWSAMNAGAEISQDISWGIMPWCKTPLHAMTENYDRAFVIPKSAQDPEAAFIALKALTGKAPSDIYAQSRWGVPNLIESAEGEAFNAPSLPPENKNVWAETFDSIGEQPVDVNVPRGPVGETWKSAITEADLYGALFSGQITTREFLDTACDRVEERIQELNWSSAEGLNRLMESGALTDPDAKVLA</sequence>
<accession>A0A6J4MAT0</accession>
<dbReference type="Gene3D" id="3.40.190.10">
    <property type="entry name" value="Periplasmic binding protein-like II"/>
    <property type="match status" value="1"/>
</dbReference>
<gene>
    <name evidence="1" type="ORF">AVDCRST_MAG93-7267</name>
</gene>
<dbReference type="EMBL" id="CADCTR010002453">
    <property type="protein sequence ID" value="CAA9354107.1"/>
    <property type="molecule type" value="Genomic_DNA"/>
</dbReference>
<name>A0A6J4MAT0_9CHLR</name>
<dbReference type="PANTHER" id="PTHR43649:SF12">
    <property type="entry name" value="DIACETYLCHITOBIOSE BINDING PROTEIN DASA"/>
    <property type="match status" value="1"/>
</dbReference>
<dbReference type="InterPro" id="IPR006059">
    <property type="entry name" value="SBP"/>
</dbReference>
<evidence type="ECO:0008006" key="2">
    <source>
        <dbReference type="Google" id="ProtNLM"/>
    </source>
</evidence>
<dbReference type="PANTHER" id="PTHR43649">
    <property type="entry name" value="ARABINOSE-BINDING PROTEIN-RELATED"/>
    <property type="match status" value="1"/>
</dbReference>
<proteinExistence type="predicted"/>
<dbReference type="AlphaFoldDB" id="A0A6J4MAT0"/>
<protein>
    <recommendedName>
        <fullName evidence="2">ABC transporter, substrate-binding protein (Cluster 1, maltose/g3p/polyamine/iron)</fullName>
    </recommendedName>
</protein>
<reference evidence="1" key="1">
    <citation type="submission" date="2020-02" db="EMBL/GenBank/DDBJ databases">
        <authorList>
            <person name="Meier V. D."/>
        </authorList>
    </citation>
    <scope>NUCLEOTIDE SEQUENCE</scope>
    <source>
        <strain evidence="1">AVDCRST_MAG93</strain>
    </source>
</reference>